<proteinExistence type="inferred from homology"/>
<dbReference type="InterPro" id="IPR000086">
    <property type="entry name" value="NUDIX_hydrolase_dom"/>
</dbReference>
<dbReference type="Proteomes" id="UP000427716">
    <property type="component" value="Chromosome"/>
</dbReference>
<dbReference type="EMBL" id="CP046415">
    <property type="protein sequence ID" value="QGT78778.1"/>
    <property type="molecule type" value="Genomic_DNA"/>
</dbReference>
<dbReference type="Pfam" id="PF00293">
    <property type="entry name" value="NUDIX"/>
    <property type="match status" value="1"/>
</dbReference>
<organism evidence="16 17">
    <name type="scientific">Guyparkeria halophila</name>
    <dbReference type="NCBI Taxonomy" id="47960"/>
    <lineage>
        <taxon>Bacteria</taxon>
        <taxon>Pseudomonadati</taxon>
        <taxon>Pseudomonadota</taxon>
        <taxon>Gammaproteobacteria</taxon>
        <taxon>Chromatiales</taxon>
        <taxon>Thioalkalibacteraceae</taxon>
        <taxon>Guyparkeria</taxon>
    </lineage>
</organism>
<comment type="function">
    <text evidence="8">Acts on ADP-mannose and ADP-glucose as well as ADP-ribose. Prevents glycogen biosynthesis. The reaction catalyzed by this enzyme is a limiting step of the gluconeogenic process.</text>
</comment>
<protein>
    <recommendedName>
        <fullName evidence="4">ADP-ribose pyrophosphatase</fullName>
        <ecNumber evidence="3">3.6.1.13</ecNumber>
    </recommendedName>
    <alternativeName>
        <fullName evidence="9">ADP-ribose diphosphatase</fullName>
    </alternativeName>
    <alternativeName>
        <fullName evidence="11">ADP-ribose phosphohydrolase</fullName>
    </alternativeName>
    <alternativeName>
        <fullName evidence="10">Adenosine diphosphoribose pyrophosphatase</fullName>
    </alternativeName>
</protein>
<evidence type="ECO:0000256" key="5">
    <source>
        <dbReference type="ARBA" id="ARBA00022723"/>
    </source>
</evidence>
<dbReference type="GO" id="GO:0046872">
    <property type="term" value="F:metal ion binding"/>
    <property type="evidence" value="ECO:0007669"/>
    <property type="project" value="UniProtKB-KW"/>
</dbReference>
<dbReference type="RefSeq" id="WP_156574314.1">
    <property type="nucleotide sequence ID" value="NZ_CP046415.1"/>
</dbReference>
<keyword evidence="6" id="KW-0378">Hydrolase</keyword>
<feature type="short sequence motif" description="Nudix box" evidence="14">
    <location>
        <begin position="84"/>
        <end position="106"/>
    </location>
</feature>
<reference evidence="16 17" key="1">
    <citation type="submission" date="2019-11" db="EMBL/GenBank/DDBJ databases">
        <authorList>
            <person name="Zhang J."/>
            <person name="Sun C."/>
        </authorList>
    </citation>
    <scope>NUCLEOTIDE SEQUENCE [LARGE SCALE GENOMIC DNA]</scope>
    <source>
        <strain evidence="17">sp2</strain>
    </source>
</reference>
<comment type="similarity">
    <text evidence="2">Belongs to the Nudix hydrolase family. NudF subfamily.</text>
</comment>
<dbReference type="EC" id="3.6.1.13" evidence="3"/>
<evidence type="ECO:0000256" key="6">
    <source>
        <dbReference type="ARBA" id="ARBA00022801"/>
    </source>
</evidence>
<dbReference type="NCBIfam" id="TIGR00052">
    <property type="entry name" value="nudix-type nucleoside diphosphatase, YffH/AdpP family"/>
    <property type="match status" value="1"/>
</dbReference>
<keyword evidence="5 13" id="KW-0479">Metal-binding</keyword>
<feature type="binding site" evidence="13">
    <location>
        <position position="99"/>
    </location>
    <ligand>
        <name>Mg(2+)</name>
        <dbReference type="ChEBI" id="CHEBI:18420"/>
        <label>1</label>
    </ligand>
</feature>
<evidence type="ECO:0000256" key="10">
    <source>
        <dbReference type="ARBA" id="ARBA00030308"/>
    </source>
</evidence>
<name>A0A6I6D1L0_9GAMM</name>
<evidence type="ECO:0000256" key="11">
    <source>
        <dbReference type="ARBA" id="ARBA00033056"/>
    </source>
</evidence>
<feature type="binding site" evidence="13">
    <location>
        <position position="159"/>
    </location>
    <ligand>
        <name>Mg(2+)</name>
        <dbReference type="ChEBI" id="CHEBI:18420"/>
        <label>1</label>
    </ligand>
</feature>
<comment type="catalytic activity">
    <reaction evidence="12">
        <text>ADP-D-ribose + H2O = D-ribose 5-phosphate + AMP + 2 H(+)</text>
        <dbReference type="Rhea" id="RHEA:10412"/>
        <dbReference type="ChEBI" id="CHEBI:15377"/>
        <dbReference type="ChEBI" id="CHEBI:15378"/>
        <dbReference type="ChEBI" id="CHEBI:57967"/>
        <dbReference type="ChEBI" id="CHEBI:78346"/>
        <dbReference type="ChEBI" id="CHEBI:456215"/>
        <dbReference type="EC" id="3.6.1.13"/>
    </reaction>
</comment>
<accession>A0A6I6D1L0</accession>
<dbReference type="PROSITE" id="PS51462">
    <property type="entry name" value="NUDIX"/>
    <property type="match status" value="1"/>
</dbReference>
<dbReference type="AlphaFoldDB" id="A0A6I6D1L0"/>
<evidence type="ECO:0000256" key="8">
    <source>
        <dbReference type="ARBA" id="ARBA00025164"/>
    </source>
</evidence>
<gene>
    <name evidence="16" type="ORF">GM160_07620</name>
</gene>
<evidence type="ECO:0000256" key="4">
    <source>
        <dbReference type="ARBA" id="ARBA00013297"/>
    </source>
</evidence>
<keyword evidence="17" id="KW-1185">Reference proteome</keyword>
<dbReference type="GO" id="GO:0019144">
    <property type="term" value="F:ADP-sugar diphosphatase activity"/>
    <property type="evidence" value="ECO:0007669"/>
    <property type="project" value="TreeGrafter"/>
</dbReference>
<evidence type="ECO:0000256" key="3">
    <source>
        <dbReference type="ARBA" id="ARBA00012453"/>
    </source>
</evidence>
<dbReference type="GO" id="GO:0047631">
    <property type="term" value="F:ADP-ribose diphosphatase activity"/>
    <property type="evidence" value="ECO:0007669"/>
    <property type="project" value="UniProtKB-EC"/>
</dbReference>
<dbReference type="Gene3D" id="3.90.79.10">
    <property type="entry name" value="Nucleoside Triphosphate Pyrophosphohydrolase"/>
    <property type="match status" value="1"/>
</dbReference>
<dbReference type="GO" id="GO:0006753">
    <property type="term" value="P:nucleoside phosphate metabolic process"/>
    <property type="evidence" value="ECO:0007669"/>
    <property type="project" value="TreeGrafter"/>
</dbReference>
<evidence type="ECO:0000256" key="9">
    <source>
        <dbReference type="ARBA" id="ARBA00030162"/>
    </source>
</evidence>
<comment type="cofactor">
    <cofactor evidence="1 13">
        <name>Mg(2+)</name>
        <dbReference type="ChEBI" id="CHEBI:18420"/>
    </cofactor>
</comment>
<evidence type="ECO:0000256" key="13">
    <source>
        <dbReference type="PIRSR" id="PIRSR604385-2"/>
    </source>
</evidence>
<dbReference type="InterPro" id="IPR004385">
    <property type="entry name" value="NDP_pyrophosphatase"/>
</dbReference>
<evidence type="ECO:0000256" key="14">
    <source>
        <dbReference type="PIRSR" id="PIRSR604385-3"/>
    </source>
</evidence>
<dbReference type="InterPro" id="IPR015797">
    <property type="entry name" value="NUDIX_hydrolase-like_dom_sf"/>
</dbReference>
<evidence type="ECO:0000256" key="7">
    <source>
        <dbReference type="ARBA" id="ARBA00022842"/>
    </source>
</evidence>
<feature type="domain" description="Nudix hydrolase" evidence="15">
    <location>
        <begin position="42"/>
        <end position="188"/>
    </location>
</feature>
<dbReference type="PROSITE" id="PS00893">
    <property type="entry name" value="NUDIX_BOX"/>
    <property type="match status" value="1"/>
</dbReference>
<feature type="binding site" evidence="13">
    <location>
        <position position="103"/>
    </location>
    <ligand>
        <name>Mg(2+)</name>
        <dbReference type="ChEBI" id="CHEBI:18420"/>
        <label>1</label>
    </ligand>
</feature>
<keyword evidence="7 13" id="KW-0460">Magnesium</keyword>
<evidence type="ECO:0000313" key="16">
    <source>
        <dbReference type="EMBL" id="QGT78778.1"/>
    </source>
</evidence>
<evidence type="ECO:0000313" key="17">
    <source>
        <dbReference type="Proteomes" id="UP000427716"/>
    </source>
</evidence>
<dbReference type="PANTHER" id="PTHR11839:SF5">
    <property type="entry name" value="ADP-RIBOSE PYROPHOSPHATASE"/>
    <property type="match status" value="1"/>
</dbReference>
<dbReference type="GO" id="GO:0019693">
    <property type="term" value="P:ribose phosphate metabolic process"/>
    <property type="evidence" value="ECO:0007669"/>
    <property type="project" value="TreeGrafter"/>
</dbReference>
<evidence type="ECO:0000256" key="2">
    <source>
        <dbReference type="ARBA" id="ARBA00007482"/>
    </source>
</evidence>
<dbReference type="KEGG" id="ghl:GM160_07620"/>
<sequence length="201" mass="22576">MRFDLLANETLYRGFFSLQRYRLRFEYFDGSWSEPIEREIFERGHAVAVLPYDPGRGEVVLIEQFRPGALDAPTGPWLAEIVAGMIEPGESAEDVARRESDEEAGLTIDELYPLTRYWVSPGGTTESIYLFLARVDTGSIDRDGDGLVDGRFGLDHEHEDIRVRVVPIDQAVADVEGGRIVAAAPVIALLWLDRLRLQGKL</sequence>
<dbReference type="SUPFAM" id="SSF55811">
    <property type="entry name" value="Nudix"/>
    <property type="match status" value="1"/>
</dbReference>
<evidence type="ECO:0000256" key="12">
    <source>
        <dbReference type="ARBA" id="ARBA00049546"/>
    </source>
</evidence>
<dbReference type="GO" id="GO:0005829">
    <property type="term" value="C:cytosol"/>
    <property type="evidence" value="ECO:0007669"/>
    <property type="project" value="TreeGrafter"/>
</dbReference>
<evidence type="ECO:0000256" key="1">
    <source>
        <dbReference type="ARBA" id="ARBA00001946"/>
    </source>
</evidence>
<dbReference type="InterPro" id="IPR020084">
    <property type="entry name" value="NUDIX_hydrolase_CS"/>
</dbReference>
<dbReference type="PANTHER" id="PTHR11839">
    <property type="entry name" value="UDP/ADP-SUGAR PYROPHOSPHATASE"/>
    <property type="match status" value="1"/>
</dbReference>
<evidence type="ECO:0000259" key="15">
    <source>
        <dbReference type="PROSITE" id="PS51462"/>
    </source>
</evidence>
<feature type="binding site" evidence="13">
    <location>
        <position position="83"/>
    </location>
    <ligand>
        <name>Mg(2+)</name>
        <dbReference type="ChEBI" id="CHEBI:18420"/>
        <label>1</label>
    </ligand>
</feature>
<dbReference type="CDD" id="cd24155">
    <property type="entry name" value="NUDIX_ADPRase"/>
    <property type="match status" value="1"/>
</dbReference>